<dbReference type="EMBL" id="CP002047">
    <property type="protein sequence ID" value="ADI11503.1"/>
    <property type="molecule type" value="Genomic_DNA"/>
</dbReference>
<organism evidence="3 4">
    <name type="scientific">Streptomyces bingchenggensis (strain BCW-1)</name>
    <dbReference type="NCBI Taxonomy" id="749414"/>
    <lineage>
        <taxon>Bacteria</taxon>
        <taxon>Bacillati</taxon>
        <taxon>Actinomycetota</taxon>
        <taxon>Actinomycetes</taxon>
        <taxon>Kitasatosporales</taxon>
        <taxon>Streptomycetaceae</taxon>
        <taxon>Streptomyces</taxon>
    </lineage>
</organism>
<dbReference type="AlphaFoldDB" id="D7BSK6"/>
<evidence type="ECO:0000313" key="4">
    <source>
        <dbReference type="Proteomes" id="UP000000377"/>
    </source>
</evidence>
<keyword evidence="4" id="KW-1185">Reference proteome</keyword>
<proteinExistence type="predicted"/>
<feature type="compositionally biased region" description="Polar residues" evidence="1">
    <location>
        <begin position="72"/>
        <end position="83"/>
    </location>
</feature>
<evidence type="ECO:0008006" key="5">
    <source>
        <dbReference type="Google" id="ProtNLM"/>
    </source>
</evidence>
<keyword evidence="2" id="KW-0732">Signal</keyword>
<feature type="chain" id="PRO_5003093621" description="Secreted protein" evidence="2">
    <location>
        <begin position="29"/>
        <end position="83"/>
    </location>
</feature>
<sequence length="83" mass="8175">MKRMMRAVVLGASIAAAMAIGGGPAAQAQQPMSYGATDGDGPAVEVQKSDCDSRGGGGDRAIPVGPSFVAKSGSSTCRNFSVG</sequence>
<dbReference type="HOGENOM" id="CLU_2541009_0_0_11"/>
<evidence type="ECO:0000256" key="2">
    <source>
        <dbReference type="SAM" id="SignalP"/>
    </source>
</evidence>
<name>D7BSK6_STRBB</name>
<reference evidence="3 4" key="1">
    <citation type="journal article" date="2010" name="J. Bacteriol.">
        <title>Genome sequence of the milbemycin-producing bacterium Streptomyces bingchenggensis.</title>
        <authorList>
            <person name="Wang X.J."/>
            <person name="Yan Y.J."/>
            <person name="Zhang B."/>
            <person name="An J."/>
            <person name="Wang J.J."/>
            <person name="Tian J."/>
            <person name="Jiang L."/>
            <person name="Chen Y.H."/>
            <person name="Huang S.X."/>
            <person name="Yin M."/>
            <person name="Zhang J."/>
            <person name="Gao A.L."/>
            <person name="Liu C.X."/>
            <person name="Zhu Z.X."/>
            <person name="Xiang W.S."/>
        </authorList>
    </citation>
    <scope>NUCLEOTIDE SEQUENCE [LARGE SCALE GENOMIC DNA]</scope>
    <source>
        <strain evidence="3 4">BCW-1</strain>
    </source>
</reference>
<evidence type="ECO:0000313" key="3">
    <source>
        <dbReference type="EMBL" id="ADI11503.1"/>
    </source>
</evidence>
<dbReference type="RefSeq" id="WP_014180953.1">
    <property type="nucleotide sequence ID" value="NC_016582.1"/>
</dbReference>
<dbReference type="PATRIC" id="fig|749414.3.peg.8628"/>
<gene>
    <name evidence="3" type="ordered locus">SBI_08385</name>
</gene>
<accession>D7BSK6</accession>
<dbReference type="STRING" id="749414.SBI_08385"/>
<feature type="signal peptide" evidence="2">
    <location>
        <begin position="1"/>
        <end position="28"/>
    </location>
</feature>
<dbReference type="KEGG" id="sbh:SBI_08385"/>
<protein>
    <recommendedName>
        <fullName evidence="5">Secreted protein</fullName>
    </recommendedName>
</protein>
<feature type="region of interest" description="Disordered" evidence="1">
    <location>
        <begin position="25"/>
        <end position="83"/>
    </location>
</feature>
<dbReference type="Proteomes" id="UP000000377">
    <property type="component" value="Chromosome"/>
</dbReference>
<evidence type="ECO:0000256" key="1">
    <source>
        <dbReference type="SAM" id="MobiDB-lite"/>
    </source>
</evidence>